<evidence type="ECO:0000313" key="1">
    <source>
        <dbReference type="EMBL" id="URD73249.1"/>
    </source>
</evidence>
<dbReference type="AlphaFoldDB" id="A0A9E7E9Z2"/>
<name>A0A9E7E9Z2_9LILI</name>
<dbReference type="EMBL" id="CP097502">
    <property type="protein sequence ID" value="URD73249.1"/>
    <property type="molecule type" value="Genomic_DNA"/>
</dbReference>
<sequence length="116" mass="13485">RTKENPESQHEFVAKLSIRNELIKSDSVFLHQINNGNYKSDHVPAAYPISLMWRLHNVNLCGGIGTFHRTGLEFQLRPKQNCYLKKALIHHISCIYLSSNSRWFDDSKFGPDIWCI</sequence>
<feature type="non-terminal residue" evidence="1">
    <location>
        <position position="1"/>
    </location>
</feature>
<organism evidence="1 2">
    <name type="scientific">Musa troglodytarum</name>
    <name type="common">fe'i banana</name>
    <dbReference type="NCBI Taxonomy" id="320322"/>
    <lineage>
        <taxon>Eukaryota</taxon>
        <taxon>Viridiplantae</taxon>
        <taxon>Streptophyta</taxon>
        <taxon>Embryophyta</taxon>
        <taxon>Tracheophyta</taxon>
        <taxon>Spermatophyta</taxon>
        <taxon>Magnoliopsida</taxon>
        <taxon>Liliopsida</taxon>
        <taxon>Zingiberales</taxon>
        <taxon>Musaceae</taxon>
        <taxon>Musa</taxon>
    </lineage>
</organism>
<evidence type="ECO:0000313" key="2">
    <source>
        <dbReference type="Proteomes" id="UP001055439"/>
    </source>
</evidence>
<proteinExistence type="predicted"/>
<accession>A0A9E7E9Z2</accession>
<protein>
    <submittedName>
        <fullName evidence="1">Uncharacterized protein</fullName>
    </submittedName>
</protein>
<keyword evidence="2" id="KW-1185">Reference proteome</keyword>
<gene>
    <name evidence="1" type="ORF">MUK42_34290</name>
</gene>
<dbReference type="Proteomes" id="UP001055439">
    <property type="component" value="Chromosome 1"/>
</dbReference>
<reference evidence="1" key="1">
    <citation type="submission" date="2022-05" db="EMBL/GenBank/DDBJ databases">
        <title>The Musa troglodytarum L. genome provides insights into the mechanism of non-climacteric behaviour and enrichment of carotenoids.</title>
        <authorList>
            <person name="Wang J."/>
        </authorList>
    </citation>
    <scope>NUCLEOTIDE SEQUENCE</scope>
    <source>
        <tissue evidence="1">Leaf</tissue>
    </source>
</reference>